<name>A0A3B3SRK4_9TELE</name>
<accession>A0A3B3SRK4</accession>
<feature type="domain" description="DUF4537" evidence="2">
    <location>
        <begin position="284"/>
        <end position="421"/>
    </location>
</feature>
<evidence type="ECO:0000313" key="4">
    <source>
        <dbReference type="Proteomes" id="UP000261540"/>
    </source>
</evidence>
<feature type="region of interest" description="Disordered" evidence="1">
    <location>
        <begin position="596"/>
        <end position="628"/>
    </location>
</feature>
<feature type="region of interest" description="Disordered" evidence="1">
    <location>
        <begin position="511"/>
        <end position="536"/>
    </location>
</feature>
<proteinExistence type="predicted"/>
<organism evidence="3 4">
    <name type="scientific">Paramormyrops kingsleyae</name>
    <dbReference type="NCBI Taxonomy" id="1676925"/>
    <lineage>
        <taxon>Eukaryota</taxon>
        <taxon>Metazoa</taxon>
        <taxon>Chordata</taxon>
        <taxon>Craniata</taxon>
        <taxon>Vertebrata</taxon>
        <taxon>Euteleostomi</taxon>
        <taxon>Actinopterygii</taxon>
        <taxon>Neopterygii</taxon>
        <taxon>Teleostei</taxon>
        <taxon>Osteoglossocephala</taxon>
        <taxon>Osteoglossomorpha</taxon>
        <taxon>Osteoglossiformes</taxon>
        <taxon>Mormyridae</taxon>
        <taxon>Paramormyrops</taxon>
    </lineage>
</organism>
<dbReference type="Pfam" id="PF15057">
    <property type="entry name" value="DUF4537"/>
    <property type="match status" value="1"/>
</dbReference>
<dbReference type="SUPFAM" id="SSF53300">
    <property type="entry name" value="vWA-like"/>
    <property type="match status" value="1"/>
</dbReference>
<sequence>MDKSPSVGLSSFYYSVRKPYRENMPVSAQSLACQSALPLLLGLRQNVTFAIDTSEGMYSVLRPAKDLLLQTLAAKATLRDSLFNLIGYSHKVTKWHNHMVTCCPDLACEAQGWIHALHCTPGRNLLGALSEALADPACQVVHLLTNGLPDNPRELLREVPRMVKTRRVHVFYLSDKGFPDDRTLEYLQCLSLSTRGGCHVLSLCASAAVEVKQLYLKESCPTTSRATDVKYCSAGGVHNTAPSWESHVCLSHLPRRWISPASTCHMYPSGLQRHRLSSPDLAIGSRVLAQRELDGFYYLGTIKEEVQGRRGMFLVEFDRPTWKGATRESLSLQHASLANIVPHTEAHQHSLRPGDKVLAPSDVGLSRYEPGSVLLGEELRNLLGARNMNGLQVLFWNGRQATVPGDLGVWISPSLYERIVRELQWSPPGIPRRCFPGQCHHGDMCHPPWPSRNFSCSLGCPLPASPFSCSCRQWRPLPLSTCHVISLRDEEEERPWEDLERKVDFQLKELQEERKIPSSSSSHSSGGNSDASDGALKSSGVEMMSQATNTDLCLLHKPSSASLGRPQWKYWRRSQTEPQHKLSSGPVHKSLVKKTFSANRKSENGTDGSTNHSSLFQPVPVSGGTRTTVKDALGQSDIAECGFS</sequence>
<dbReference type="PANTHER" id="PTHR14343">
    <property type="entry name" value="VWFA DOMAIN-CONTAINING PROTEIN"/>
    <property type="match status" value="1"/>
</dbReference>
<reference evidence="3" key="1">
    <citation type="submission" date="2025-08" db="UniProtKB">
        <authorList>
            <consortium name="Ensembl"/>
        </authorList>
    </citation>
    <scope>IDENTIFICATION</scope>
</reference>
<keyword evidence="4" id="KW-1185">Reference proteome</keyword>
<evidence type="ECO:0000259" key="2">
    <source>
        <dbReference type="Pfam" id="PF15057"/>
    </source>
</evidence>
<dbReference type="GeneTree" id="ENSGT00390000012348"/>
<protein>
    <submittedName>
        <fullName evidence="3">Si:dkey-8l13.5</fullName>
    </submittedName>
</protein>
<dbReference type="Ensembl" id="ENSPKIT00000014249.1">
    <property type="protein sequence ID" value="ENSPKIP00000033359.1"/>
    <property type="gene ID" value="ENSPKIG00000013104.1"/>
</dbReference>
<reference evidence="3" key="2">
    <citation type="submission" date="2025-09" db="UniProtKB">
        <authorList>
            <consortium name="Ensembl"/>
        </authorList>
    </citation>
    <scope>IDENTIFICATION</scope>
</reference>
<dbReference type="InterPro" id="IPR036465">
    <property type="entry name" value="vWFA_dom_sf"/>
</dbReference>
<feature type="compositionally biased region" description="Polar residues" evidence="1">
    <location>
        <begin position="605"/>
        <end position="616"/>
    </location>
</feature>
<dbReference type="InterPro" id="IPR032770">
    <property type="entry name" value="DUF4537"/>
</dbReference>
<dbReference type="Gene3D" id="2.30.30.140">
    <property type="match status" value="1"/>
</dbReference>
<evidence type="ECO:0000256" key="1">
    <source>
        <dbReference type="SAM" id="MobiDB-lite"/>
    </source>
</evidence>
<evidence type="ECO:0000313" key="3">
    <source>
        <dbReference type="Ensembl" id="ENSPKIP00000033359.1"/>
    </source>
</evidence>
<dbReference type="Proteomes" id="UP000261540">
    <property type="component" value="Unplaced"/>
</dbReference>
<dbReference type="AlphaFoldDB" id="A0A3B3SRK4"/>
<feature type="compositionally biased region" description="Low complexity" evidence="1">
    <location>
        <begin position="518"/>
        <end position="535"/>
    </location>
</feature>
<dbReference type="PANTHER" id="PTHR14343:SF3">
    <property type="entry name" value="SIMILAR TO PREDICTED GENE ICRFP703B1614Q5.5"/>
    <property type="match status" value="1"/>
</dbReference>